<feature type="region of interest" description="Disordered" evidence="3">
    <location>
        <begin position="707"/>
        <end position="727"/>
    </location>
</feature>
<dbReference type="GO" id="GO:0003677">
    <property type="term" value="F:DNA binding"/>
    <property type="evidence" value="ECO:0007669"/>
    <property type="project" value="InterPro"/>
</dbReference>
<dbReference type="Gene3D" id="1.10.340.30">
    <property type="entry name" value="Hypothetical protein, domain 2"/>
    <property type="match status" value="1"/>
</dbReference>
<dbReference type="RefSeq" id="XP_018132409.1">
    <property type="nucleotide sequence ID" value="XM_018272885.2"/>
</dbReference>
<protein>
    <recommendedName>
        <fullName evidence="6">HhH-GPD domain-containing protein</fullName>
    </recommendedName>
</protein>
<proteinExistence type="predicted"/>
<accession>A0A1B8GS70</accession>
<feature type="compositionally biased region" description="Basic and acidic residues" evidence="3">
    <location>
        <begin position="649"/>
        <end position="658"/>
    </location>
</feature>
<dbReference type="STRING" id="342668.A0A1B8GS70"/>
<gene>
    <name evidence="4" type="ORF">VE01_03393</name>
</gene>
<feature type="compositionally biased region" description="Basic and acidic residues" evidence="3">
    <location>
        <begin position="330"/>
        <end position="339"/>
    </location>
</feature>
<evidence type="ECO:0000313" key="5">
    <source>
        <dbReference type="Proteomes" id="UP000091956"/>
    </source>
</evidence>
<keyword evidence="5" id="KW-1185">Reference proteome</keyword>
<feature type="compositionally biased region" description="Polar residues" evidence="3">
    <location>
        <begin position="1010"/>
        <end position="1020"/>
    </location>
</feature>
<dbReference type="SUPFAM" id="SSF48150">
    <property type="entry name" value="DNA-glycosylase"/>
    <property type="match status" value="1"/>
</dbReference>
<dbReference type="PANTHER" id="PTHR15074:SF0">
    <property type="entry name" value="METHYL-CPG-BINDING DOMAIN PROTEIN 4-LIKE PROTEIN"/>
    <property type="match status" value="1"/>
</dbReference>
<dbReference type="GO" id="GO:0006281">
    <property type="term" value="P:DNA repair"/>
    <property type="evidence" value="ECO:0007669"/>
    <property type="project" value="InterPro"/>
</dbReference>
<keyword evidence="2" id="KW-0539">Nucleus</keyword>
<sequence length="1356" mass="145061">MRPLPSQSTSESARQAARREKSLNKIPAMQRVAMALEQASSSLSAKSEAKASGIKKSIEAADDSDAGVGFAIGALPPLLPLTNGAFQNAVEDTESDIHPDFVAPPSSHPRHSTPPASSDETTPRSEDEDGGVSTDVFADFDIQSDSDRAFLRAHLREAPKEDVNFLLNTCKAAQVATPVKTKPIPSTPKSQTRSGLPGTPRSLLKYHQRAAIVAEFAQKHAVETIPGAPSVNQLECYLTEVQTFGIGLGLGANQALVEAKSAQEKLCRAKGVKLESKLTALEMPGLELTDAIEVLASVQQTVGNLFNANGVPQDAAQNKTPPAKRKRFRKEVNKPKVESDVGGTPSTEDANKPKVESDIGGTPLSETATTESQPEKVMLNDRRSKRQKANIAAKAAEAEFAKLNPEAPKLSRRERKIAFIQNKAKAATANTPPVTPVAVIAAAVAAKAESVEPTAEAPKLTRKERKAAFIQNKAKEALATTPPVAPTPIVADNEASANTPTVAPTTVVAAAVTAEAKVDEVVPEAPKLSRKERKAAFIQNKAKAALANAPAVAPTPVVAVAVAAEAGSSEVDSGAPKLSRKERKAAFIQNKAKAALANTLAVVSATVTAAADTQAGPATNAQIPQVAIAAPTEQINAAAMLTLATIKAESGEPTEKSSNKRKRGAKNKPTPGSTPILPPAIKPPTVAVPNAPKPVVAADDGFIDLRAPKKKKRARKSTTATDAGSNSNASELVKIDAIIKPEPIAPVEAVNTQPEAEARPIVMEEANDVGLNAAAKRKRKRGPPPPKKALDTNTQIPTSTPAAVEAVPEPMDLCVDEPASKPVAAPIIPATQPLSEIPAPNPASNKRRKRGNRKSIGDENKTEVLVAVGSQDPASGGQALEVAGNTMYISRRESSSPVTGATEVERGLGESKVRKETRIIPPGAYGEAIVDTKDEPVEDEGAETDGEAKVSAYSLSVQSEADSDESREDSALDEFDLRVTRSQSREGSSIDAVQTMTSTKQPAFKYEMVRSSTPPLGNSSDEADDLESPTRPKPIHPRRNSVILPRLAQSPNKLLLQPPEPATTLSPVKKERAVTKSPYFSPAVSPKKPLRSPGGVVSCIPFPPLSSPSFGLLQEKLRHDPLRLLIGVTFLIRTYGKSSIPIYYRLIELFPTATDLANADKGVIVELTRHLGLQSVRADTYIRYAKTFLDDPPVKGKRYRVENYPTKNAHATIKKGEILSDEDVREGAWEIGHLTKGPYAIDSWRIFCRDELRGLAKGWNGEEAEDEGFQPEWMRVIPKDKELRAFLRWCWLREGWVWDAESGEREVAGKELVDAVNDGRVVWEWKGKDGKGDWRILGKYENGEKEEGVDIKGEDG</sequence>
<feature type="region of interest" description="Disordered" evidence="3">
    <location>
        <begin position="1"/>
        <end position="26"/>
    </location>
</feature>
<evidence type="ECO:0000256" key="2">
    <source>
        <dbReference type="ARBA" id="ARBA00023242"/>
    </source>
</evidence>
<dbReference type="EMBL" id="KV460215">
    <property type="protein sequence ID" value="OBT98676.1"/>
    <property type="molecule type" value="Genomic_DNA"/>
</dbReference>
<evidence type="ECO:0000256" key="3">
    <source>
        <dbReference type="SAM" id="MobiDB-lite"/>
    </source>
</evidence>
<dbReference type="InterPro" id="IPR011257">
    <property type="entry name" value="DNA_glycosylase"/>
</dbReference>
<feature type="region of interest" description="Disordered" evidence="3">
    <location>
        <begin position="924"/>
        <end position="1039"/>
    </location>
</feature>
<evidence type="ECO:0000256" key="1">
    <source>
        <dbReference type="ARBA" id="ARBA00004123"/>
    </source>
</evidence>
<name>A0A1B8GS70_9PEZI</name>
<feature type="region of interest" description="Disordered" evidence="3">
    <location>
        <begin position="773"/>
        <end position="800"/>
    </location>
</feature>
<evidence type="ECO:0008006" key="6">
    <source>
        <dbReference type="Google" id="ProtNLM"/>
    </source>
</evidence>
<reference evidence="5" key="2">
    <citation type="journal article" date="2018" name="Nat. Commun.">
        <title>Extreme sensitivity to ultraviolet light in the fungal pathogen causing white-nose syndrome of bats.</title>
        <authorList>
            <person name="Palmer J.M."/>
            <person name="Drees K.P."/>
            <person name="Foster J.T."/>
            <person name="Lindner D.L."/>
        </authorList>
    </citation>
    <scope>NUCLEOTIDE SEQUENCE [LARGE SCALE GENOMIC DNA]</scope>
    <source>
        <strain evidence="5">UAMH 10579</strain>
    </source>
</reference>
<feature type="region of interest" description="Disordered" evidence="3">
    <location>
        <begin position="829"/>
        <end position="863"/>
    </location>
</feature>
<organism evidence="4 5">
    <name type="scientific">Pseudogymnoascus verrucosus</name>
    <dbReference type="NCBI Taxonomy" id="342668"/>
    <lineage>
        <taxon>Eukaryota</taxon>
        <taxon>Fungi</taxon>
        <taxon>Dikarya</taxon>
        <taxon>Ascomycota</taxon>
        <taxon>Pezizomycotina</taxon>
        <taxon>Leotiomycetes</taxon>
        <taxon>Thelebolales</taxon>
        <taxon>Thelebolaceae</taxon>
        <taxon>Pseudogymnoascus</taxon>
    </lineage>
</organism>
<dbReference type="OrthoDB" id="10265068at2759"/>
<feature type="region of interest" description="Disordered" evidence="3">
    <location>
        <begin position="649"/>
        <end position="693"/>
    </location>
</feature>
<feature type="compositionally biased region" description="Low complexity" evidence="3">
    <location>
        <begin position="683"/>
        <end position="693"/>
    </location>
</feature>
<dbReference type="Proteomes" id="UP000091956">
    <property type="component" value="Unassembled WGS sequence"/>
</dbReference>
<feature type="region of interest" description="Disordered" evidence="3">
    <location>
        <begin position="308"/>
        <end position="387"/>
    </location>
</feature>
<dbReference type="GeneID" id="28836779"/>
<feature type="region of interest" description="Disordered" evidence="3">
    <location>
        <begin position="178"/>
        <end position="198"/>
    </location>
</feature>
<evidence type="ECO:0000313" key="4">
    <source>
        <dbReference type="EMBL" id="OBT98676.1"/>
    </source>
</evidence>
<feature type="compositionally biased region" description="Polar residues" evidence="3">
    <location>
        <begin position="791"/>
        <end position="800"/>
    </location>
</feature>
<feature type="region of interest" description="Disordered" evidence="3">
    <location>
        <begin position="86"/>
        <end position="133"/>
    </location>
</feature>
<reference evidence="4 5" key="1">
    <citation type="submission" date="2016-03" db="EMBL/GenBank/DDBJ databases">
        <title>Comparative genomics of Pseudogymnoascus destructans, the fungus causing white-nose syndrome of bats.</title>
        <authorList>
            <person name="Palmer J.M."/>
            <person name="Drees K.P."/>
            <person name="Foster J.T."/>
            <person name="Lindner D.L."/>
        </authorList>
    </citation>
    <scope>NUCLEOTIDE SEQUENCE [LARGE SCALE GENOMIC DNA]</scope>
    <source>
        <strain evidence="4 5">UAMH 10579</strain>
    </source>
</reference>
<feature type="compositionally biased region" description="Polar residues" evidence="3">
    <location>
        <begin position="980"/>
        <end position="1001"/>
    </location>
</feature>
<dbReference type="InterPro" id="IPR045138">
    <property type="entry name" value="MeCP2/MBD4"/>
</dbReference>
<feature type="compositionally biased region" description="Acidic residues" evidence="3">
    <location>
        <begin position="961"/>
        <end position="974"/>
    </location>
</feature>
<feature type="compositionally biased region" description="Acidic residues" evidence="3">
    <location>
        <begin position="936"/>
        <end position="945"/>
    </location>
</feature>
<dbReference type="GO" id="GO:0003824">
    <property type="term" value="F:catalytic activity"/>
    <property type="evidence" value="ECO:0007669"/>
    <property type="project" value="InterPro"/>
</dbReference>
<dbReference type="GO" id="GO:0005634">
    <property type="term" value="C:nucleus"/>
    <property type="evidence" value="ECO:0007669"/>
    <property type="project" value="UniProtKB-SubCell"/>
</dbReference>
<dbReference type="PANTHER" id="PTHR15074">
    <property type="entry name" value="METHYL-CPG-BINDING PROTEIN"/>
    <property type="match status" value="1"/>
</dbReference>
<comment type="subcellular location">
    <subcellularLocation>
        <location evidence="1">Nucleus</location>
    </subcellularLocation>
</comment>
<feature type="compositionally biased region" description="Polar residues" evidence="3">
    <location>
        <begin position="1"/>
        <end position="13"/>
    </location>
</feature>